<reference evidence="2 3" key="1">
    <citation type="journal article" date="2016" name="Nat. Commun.">
        <title>Thousands of microbial genomes shed light on interconnected biogeochemical processes in an aquifer system.</title>
        <authorList>
            <person name="Anantharaman K."/>
            <person name="Brown C.T."/>
            <person name="Hug L.A."/>
            <person name="Sharon I."/>
            <person name="Castelle C.J."/>
            <person name="Probst A.J."/>
            <person name="Thomas B.C."/>
            <person name="Singh A."/>
            <person name="Wilkins M.J."/>
            <person name="Karaoz U."/>
            <person name="Brodie E.L."/>
            <person name="Williams K.H."/>
            <person name="Hubbard S.S."/>
            <person name="Banfield J.F."/>
        </authorList>
    </citation>
    <scope>NUCLEOTIDE SEQUENCE [LARGE SCALE GENOMIC DNA]</scope>
</reference>
<name>A0A1G2CE94_9BACT</name>
<protein>
    <submittedName>
        <fullName evidence="2">Uncharacterized protein</fullName>
    </submittedName>
</protein>
<evidence type="ECO:0000313" key="2">
    <source>
        <dbReference type="EMBL" id="OGY98980.1"/>
    </source>
</evidence>
<organism evidence="2 3">
    <name type="scientific">Candidatus Liptonbacteria bacterium RIFCSPLOWO2_01_FULL_52_25</name>
    <dbReference type="NCBI Taxonomy" id="1798650"/>
    <lineage>
        <taxon>Bacteria</taxon>
        <taxon>Candidatus Liptoniibacteriota</taxon>
    </lineage>
</organism>
<feature type="transmembrane region" description="Helical" evidence="1">
    <location>
        <begin position="119"/>
        <end position="144"/>
    </location>
</feature>
<sequence>MANQQLVDYIKAQLVAGVGKEAVRAQLEQAGWGKGDIEESFKSTETVIPTVSVPVSPARENIVDKGTKITQGTISVSDLIPNSQLDMAPVVSVKTSPAKEEQKVSPERAMSTSIHVPKLHVSIAVIVLAIVAVALGGGGVYFYMQGRDLQEKSMTLGAANDAMMAQVASLNTQVADLTASGNDLKAQVQAITSEKGELAKNLSFFLAPAGASTPVSVVAKGALSGGEKVLYALTLSNGIRLSVVNSKDAKVDAAFKALTSTSSVEISGTHVPGFRDVTVTAVNGTSVR</sequence>
<dbReference type="AlphaFoldDB" id="A0A1G2CE94"/>
<comment type="caution">
    <text evidence="2">The sequence shown here is derived from an EMBL/GenBank/DDBJ whole genome shotgun (WGS) entry which is preliminary data.</text>
</comment>
<dbReference type="EMBL" id="MHLA01000025">
    <property type="protein sequence ID" value="OGY98980.1"/>
    <property type="molecule type" value="Genomic_DNA"/>
</dbReference>
<evidence type="ECO:0000256" key="1">
    <source>
        <dbReference type="SAM" id="Phobius"/>
    </source>
</evidence>
<proteinExistence type="predicted"/>
<dbReference type="Proteomes" id="UP000178880">
    <property type="component" value="Unassembled WGS sequence"/>
</dbReference>
<keyword evidence="1" id="KW-1133">Transmembrane helix</keyword>
<gene>
    <name evidence="2" type="ORF">A2945_04005</name>
</gene>
<evidence type="ECO:0000313" key="3">
    <source>
        <dbReference type="Proteomes" id="UP000178880"/>
    </source>
</evidence>
<keyword evidence="1" id="KW-0472">Membrane</keyword>
<keyword evidence="1" id="KW-0812">Transmembrane</keyword>
<accession>A0A1G2CE94</accession>